<feature type="compositionally biased region" description="Low complexity" evidence="1">
    <location>
        <begin position="117"/>
        <end position="126"/>
    </location>
</feature>
<dbReference type="AlphaFoldDB" id="C5P7S4"/>
<evidence type="ECO:0000313" key="2">
    <source>
        <dbReference type="EMBL" id="EER27474.1"/>
    </source>
</evidence>
<organism evidence="2 3">
    <name type="scientific">Coccidioides posadasii (strain C735)</name>
    <name type="common">Valley fever fungus</name>
    <dbReference type="NCBI Taxonomy" id="222929"/>
    <lineage>
        <taxon>Eukaryota</taxon>
        <taxon>Fungi</taxon>
        <taxon>Dikarya</taxon>
        <taxon>Ascomycota</taxon>
        <taxon>Pezizomycotina</taxon>
        <taxon>Eurotiomycetes</taxon>
        <taxon>Eurotiomycetidae</taxon>
        <taxon>Onygenales</taxon>
        <taxon>Onygenaceae</taxon>
        <taxon>Coccidioides</taxon>
    </lineage>
</organism>
<reference evidence="2 3" key="1">
    <citation type="journal article" date="2009" name="Genome Res.">
        <title>Comparative genomic analyses of the human fungal pathogens Coccidioides and their relatives.</title>
        <authorList>
            <person name="Sharpton T.J."/>
            <person name="Stajich J.E."/>
            <person name="Rounsley S.D."/>
            <person name="Gardner M.J."/>
            <person name="Wortman J.R."/>
            <person name="Jordar V.S."/>
            <person name="Maiti R."/>
            <person name="Kodira C.D."/>
            <person name="Neafsey D.E."/>
            <person name="Zeng Q."/>
            <person name="Hung C.-Y."/>
            <person name="McMahan C."/>
            <person name="Muszewska A."/>
            <person name="Grynberg M."/>
            <person name="Mandel M.A."/>
            <person name="Kellner E.M."/>
            <person name="Barker B.M."/>
            <person name="Galgiani J.N."/>
            <person name="Orbach M.J."/>
            <person name="Kirkland T.N."/>
            <person name="Cole G.T."/>
            <person name="Henn M.R."/>
            <person name="Birren B.W."/>
            <person name="Taylor J.W."/>
        </authorList>
    </citation>
    <scope>NUCLEOTIDE SEQUENCE [LARGE SCALE GENOMIC DNA]</scope>
    <source>
        <strain evidence="3">C735</strain>
    </source>
</reference>
<feature type="region of interest" description="Disordered" evidence="1">
    <location>
        <begin position="1"/>
        <end position="36"/>
    </location>
</feature>
<protein>
    <recommendedName>
        <fullName evidence="4">Myb-like domain-containing protein</fullName>
    </recommendedName>
</protein>
<feature type="region of interest" description="Disordered" evidence="1">
    <location>
        <begin position="96"/>
        <end position="179"/>
    </location>
</feature>
<comment type="caution">
    <text evidence="2">The sequence shown here is derived from an EMBL/GenBank/DDBJ whole genome shotgun (WGS) entry which is preliminary data.</text>
</comment>
<proteinExistence type="predicted"/>
<name>C5P7S4_COCP7</name>
<dbReference type="RefSeq" id="XP_003069619.1">
    <property type="nucleotide sequence ID" value="XM_003069573.1"/>
</dbReference>
<feature type="compositionally biased region" description="Basic and acidic residues" evidence="1">
    <location>
        <begin position="131"/>
        <end position="140"/>
    </location>
</feature>
<evidence type="ECO:0000313" key="3">
    <source>
        <dbReference type="Proteomes" id="UP000009084"/>
    </source>
</evidence>
<dbReference type="HOGENOM" id="CLU_700210_0_0_1"/>
<dbReference type="KEGG" id="cpw:9695114"/>
<dbReference type="Proteomes" id="UP000009084">
    <property type="component" value="Unassembled WGS sequence"/>
</dbReference>
<dbReference type="OrthoDB" id="3903267at2759"/>
<evidence type="ECO:0008006" key="4">
    <source>
        <dbReference type="Google" id="ProtNLM"/>
    </source>
</evidence>
<sequence length="394" mass="43007">MAKSSKKNATENGTSSSGSQAKPQVKTPKQRPTTRTIVRWNDELDKQLLLSIQYACNAAGIKIPWGNVATLMGNNITEGAIVQHLAKLRARMEEEGIRVPPPLRRGGSGAAKKKGSSKATSTTKATSTDDDATKSQEPEMKVYPNTERQKSDVTSTRNRVDSSPSSVGEIGQPHPSDDSIAAGASFLEFAGIDKTAGSANNVVGGRKRKALDSSIVTLRISPWRLEKLLMKESRVIDKHRAGQQEAQASLGQDETVADSDETYQDMPCTQQMLLMETDAMDTESFLQIGAQHFEIPTECTCTQDSVGVSTQPLQTNDDLLQFYNPGYYNTAFSDMYLPGLTNRPLSTVQNPGLGSPQNDSFSWLMDSSAPNNRLLETEDNFDVAEFISPEYLTQ</sequence>
<dbReference type="VEuPathDB" id="FungiDB:CPC735_028100"/>
<dbReference type="EMBL" id="ACFW01000025">
    <property type="protein sequence ID" value="EER27474.1"/>
    <property type="molecule type" value="Genomic_DNA"/>
</dbReference>
<evidence type="ECO:0000256" key="1">
    <source>
        <dbReference type="SAM" id="MobiDB-lite"/>
    </source>
</evidence>
<feature type="compositionally biased region" description="Polar residues" evidence="1">
    <location>
        <begin position="10"/>
        <end position="22"/>
    </location>
</feature>
<gene>
    <name evidence="2" type="ORF">CPC735_028100</name>
</gene>
<feature type="compositionally biased region" description="Polar residues" evidence="1">
    <location>
        <begin position="152"/>
        <end position="166"/>
    </location>
</feature>
<accession>C5P7S4</accession>